<dbReference type="VEuPathDB" id="FungiDB:H257_12164"/>
<evidence type="ECO:0000256" key="1">
    <source>
        <dbReference type="ARBA" id="ARBA00001974"/>
    </source>
</evidence>
<evidence type="ECO:0000256" key="6">
    <source>
        <dbReference type="RuleBase" id="RU371123"/>
    </source>
</evidence>
<dbReference type="SUPFAM" id="SSF69000">
    <property type="entry name" value="FAD-dependent thiol oxidase"/>
    <property type="match status" value="1"/>
</dbReference>
<comment type="cofactor">
    <cofactor evidence="1 6">
        <name>FAD</name>
        <dbReference type="ChEBI" id="CHEBI:57692"/>
    </cofactor>
</comment>
<dbReference type="GO" id="GO:0050660">
    <property type="term" value="F:flavin adenine dinucleotide binding"/>
    <property type="evidence" value="ECO:0007669"/>
    <property type="project" value="TreeGrafter"/>
</dbReference>
<evidence type="ECO:0000259" key="8">
    <source>
        <dbReference type="PROSITE" id="PS51324"/>
    </source>
</evidence>
<dbReference type="EMBL" id="QUTA01004983">
    <property type="protein sequence ID" value="RHY17629.1"/>
    <property type="molecule type" value="Genomic_DNA"/>
</dbReference>
<dbReference type="EMBL" id="QUTB01004606">
    <property type="protein sequence ID" value="RHY60892.1"/>
    <property type="molecule type" value="Genomic_DNA"/>
</dbReference>
<dbReference type="InterPro" id="IPR039799">
    <property type="entry name" value="ALR/ERV"/>
</dbReference>
<evidence type="ECO:0000256" key="7">
    <source>
        <dbReference type="SAM" id="MobiDB-lite"/>
    </source>
</evidence>
<accession>A0A397BBH7</accession>
<name>A0A397BBH7_APHAT</name>
<organism evidence="9 11">
    <name type="scientific">Aphanomyces astaci</name>
    <name type="common">Crayfish plague agent</name>
    <dbReference type="NCBI Taxonomy" id="112090"/>
    <lineage>
        <taxon>Eukaryota</taxon>
        <taxon>Sar</taxon>
        <taxon>Stramenopiles</taxon>
        <taxon>Oomycota</taxon>
        <taxon>Saprolegniomycetes</taxon>
        <taxon>Saprolegniales</taxon>
        <taxon>Verrucalvaceae</taxon>
        <taxon>Aphanomyces</taxon>
    </lineage>
</organism>
<keyword evidence="3 6" id="KW-0274">FAD</keyword>
<comment type="caution">
    <text evidence="9">The sequence shown here is derived from an EMBL/GenBank/DDBJ whole genome shotgun (WGS) entry which is preliminary data.</text>
</comment>
<dbReference type="InterPro" id="IPR017905">
    <property type="entry name" value="ERV/ALR_sulphydryl_oxidase"/>
</dbReference>
<dbReference type="InterPro" id="IPR036774">
    <property type="entry name" value="ERV/ALR_sulphydryl_oxid_sf"/>
</dbReference>
<dbReference type="GO" id="GO:0016971">
    <property type="term" value="F:flavin-dependent sulfhydryl oxidase activity"/>
    <property type="evidence" value="ECO:0007669"/>
    <property type="project" value="InterPro"/>
</dbReference>
<proteinExistence type="predicted"/>
<dbReference type="EC" id="1.8.3.2" evidence="6"/>
<dbReference type="PROSITE" id="PS51324">
    <property type="entry name" value="ERV_ALR"/>
    <property type="match status" value="1"/>
</dbReference>
<evidence type="ECO:0000256" key="5">
    <source>
        <dbReference type="ARBA" id="ARBA00023157"/>
    </source>
</evidence>
<gene>
    <name evidence="9" type="ORF">DYB25_000824</name>
    <name evidence="10" type="ORF">DYB34_001562</name>
</gene>
<feature type="compositionally biased region" description="Polar residues" evidence="7">
    <location>
        <begin position="183"/>
        <end position="196"/>
    </location>
</feature>
<evidence type="ECO:0000256" key="2">
    <source>
        <dbReference type="ARBA" id="ARBA00022630"/>
    </source>
</evidence>
<evidence type="ECO:0000313" key="11">
    <source>
        <dbReference type="Proteomes" id="UP000266239"/>
    </source>
</evidence>
<dbReference type="Gene3D" id="1.20.120.310">
    <property type="entry name" value="ERV/ALR sulfhydryl oxidase domain"/>
    <property type="match status" value="1"/>
</dbReference>
<sequence length="196" mass="21729">MAADPNCADPVCHSKTDMFWTGVLGKKKVKKETNAAANTSAAPVECPLDREELGRATWGLLHTMAAYFPEKPSDAMKAHATSFVQALADLYPCKHCAVDFQESIVAIPPRYSSLYLRNNSVCSLVVFDCSVNSRVDFSLWMCEQHNRVTTKLARKPFPCTMDALDKRWKTGDPSCSAKRQDEATSQESLGQDTDDE</sequence>
<dbReference type="GO" id="GO:0005739">
    <property type="term" value="C:mitochondrion"/>
    <property type="evidence" value="ECO:0007669"/>
    <property type="project" value="TreeGrafter"/>
</dbReference>
<reference evidence="11 12" key="1">
    <citation type="submission" date="2018-08" db="EMBL/GenBank/DDBJ databases">
        <title>Aphanomyces genome sequencing and annotation.</title>
        <authorList>
            <person name="Minardi D."/>
            <person name="Oidtmann B."/>
            <person name="Van Der Giezen M."/>
            <person name="Studholme D.J."/>
        </authorList>
    </citation>
    <scope>NUCLEOTIDE SEQUENCE [LARGE SCALE GENOMIC DNA]</scope>
    <source>
        <strain evidence="10 12">Si</strain>
        <strain evidence="9 11">Yx</strain>
    </source>
</reference>
<evidence type="ECO:0000256" key="3">
    <source>
        <dbReference type="ARBA" id="ARBA00022827"/>
    </source>
</evidence>
<dbReference type="Pfam" id="PF04777">
    <property type="entry name" value="Evr1_Alr"/>
    <property type="match status" value="1"/>
</dbReference>
<dbReference type="AlphaFoldDB" id="A0A397BBH7"/>
<keyword evidence="5" id="KW-1015">Disulfide bond</keyword>
<protein>
    <recommendedName>
        <fullName evidence="6">Sulfhydryl oxidase</fullName>
        <ecNumber evidence="6">1.8.3.2</ecNumber>
    </recommendedName>
</protein>
<keyword evidence="4 6" id="KW-0560">Oxidoreductase</keyword>
<evidence type="ECO:0000256" key="4">
    <source>
        <dbReference type="ARBA" id="ARBA00023002"/>
    </source>
</evidence>
<evidence type="ECO:0000313" key="12">
    <source>
        <dbReference type="Proteomes" id="UP000283543"/>
    </source>
</evidence>
<dbReference type="Proteomes" id="UP000283543">
    <property type="component" value="Unassembled WGS sequence"/>
</dbReference>
<comment type="catalytic activity">
    <reaction evidence="6">
        <text>2 R'C(R)SH + O2 = R'C(R)S-S(R)CR' + H2O2</text>
        <dbReference type="Rhea" id="RHEA:17357"/>
        <dbReference type="ChEBI" id="CHEBI:15379"/>
        <dbReference type="ChEBI" id="CHEBI:16240"/>
        <dbReference type="ChEBI" id="CHEBI:16520"/>
        <dbReference type="ChEBI" id="CHEBI:17412"/>
        <dbReference type="EC" id="1.8.3.2"/>
    </reaction>
</comment>
<dbReference type="Proteomes" id="UP000266239">
    <property type="component" value="Unassembled WGS sequence"/>
</dbReference>
<evidence type="ECO:0000313" key="10">
    <source>
        <dbReference type="EMBL" id="RHY60892.1"/>
    </source>
</evidence>
<dbReference type="PANTHER" id="PTHR12645:SF0">
    <property type="entry name" value="FAD-LINKED SULFHYDRYL OXIDASE ALR"/>
    <property type="match status" value="1"/>
</dbReference>
<feature type="domain" description="ERV/ALR sulfhydryl oxidase" evidence="8">
    <location>
        <begin position="46"/>
        <end position="168"/>
    </location>
</feature>
<evidence type="ECO:0000313" key="9">
    <source>
        <dbReference type="EMBL" id="RHY17629.1"/>
    </source>
</evidence>
<dbReference type="PANTHER" id="PTHR12645">
    <property type="entry name" value="ALR/ERV"/>
    <property type="match status" value="1"/>
</dbReference>
<feature type="region of interest" description="Disordered" evidence="7">
    <location>
        <begin position="169"/>
        <end position="196"/>
    </location>
</feature>
<keyword evidence="2 6" id="KW-0285">Flavoprotein</keyword>